<dbReference type="RefSeq" id="WP_132822285.1">
    <property type="nucleotide sequence ID" value="NZ_SMKI01000748.1"/>
</dbReference>
<sequence>MDQDWQGCVENAVGWARGHLGSTAYASRCLAFVEDAYERPNHLEVFGGDFARESAELYAARDNTGVPPAGAFAFYDSGGELLGRRRNWGHVGLCVGDGLVVHAWDRVRIDHYLAVQDLTGPPGWDAPGWLGWAPAQRILQGFRPKDWSAAGDAADAARRAQTARFGEGAR</sequence>
<keyword evidence="2" id="KW-1185">Reference proteome</keyword>
<evidence type="ECO:0008006" key="3">
    <source>
        <dbReference type="Google" id="ProtNLM"/>
    </source>
</evidence>
<reference evidence="1 2" key="1">
    <citation type="submission" date="2019-03" db="EMBL/GenBank/DDBJ databases">
        <title>Draft genome sequences of novel Actinobacteria.</title>
        <authorList>
            <person name="Sahin N."/>
            <person name="Ay H."/>
            <person name="Saygin H."/>
        </authorList>
    </citation>
    <scope>NUCLEOTIDE SEQUENCE [LARGE SCALE GENOMIC DNA]</scope>
    <source>
        <strain evidence="1 2">DSM 41900</strain>
    </source>
</reference>
<evidence type="ECO:0000313" key="2">
    <source>
        <dbReference type="Proteomes" id="UP000295345"/>
    </source>
</evidence>
<dbReference type="Proteomes" id="UP000295345">
    <property type="component" value="Unassembled WGS sequence"/>
</dbReference>
<gene>
    <name evidence="1" type="ORF">E1283_35520</name>
</gene>
<protein>
    <recommendedName>
        <fullName evidence="3">NlpC/P60 domain-containing protein</fullName>
    </recommendedName>
</protein>
<organism evidence="1 2">
    <name type="scientific">Streptomyces hainanensis</name>
    <dbReference type="NCBI Taxonomy" id="402648"/>
    <lineage>
        <taxon>Bacteria</taxon>
        <taxon>Bacillati</taxon>
        <taxon>Actinomycetota</taxon>
        <taxon>Actinomycetes</taxon>
        <taxon>Kitasatosporales</taxon>
        <taxon>Streptomycetaceae</taxon>
        <taxon>Streptomyces</taxon>
    </lineage>
</organism>
<dbReference type="Gene3D" id="3.90.1720.10">
    <property type="entry name" value="endopeptidase domain like (from Nostoc punctiforme)"/>
    <property type="match status" value="1"/>
</dbReference>
<dbReference type="EMBL" id="SMKI01000748">
    <property type="protein sequence ID" value="TDC61321.1"/>
    <property type="molecule type" value="Genomic_DNA"/>
</dbReference>
<proteinExistence type="predicted"/>
<name>A0A4R4SDK9_9ACTN</name>
<dbReference type="OrthoDB" id="2607492at2"/>
<dbReference type="AlphaFoldDB" id="A0A4R4SDK9"/>
<comment type="caution">
    <text evidence="1">The sequence shown here is derived from an EMBL/GenBank/DDBJ whole genome shotgun (WGS) entry which is preliminary data.</text>
</comment>
<accession>A0A4R4SDK9</accession>
<evidence type="ECO:0000313" key="1">
    <source>
        <dbReference type="EMBL" id="TDC61321.1"/>
    </source>
</evidence>